<sequence>MAPYFYFLPTVTHSQDYLAEQHTMSNTNNYDQAAPSVLATMDDCIAMDPHHVLGVAENARPALIKAAFADLAAKYHPIHYVNPAHTHEILLDQSAALQAVDLNDLVYASDQGPTGYLFAGWATPSIEPVRRGYDQWQAIVTRWNEIQWAYWALSKERGEGKLNIPRRGALPISSSIS</sequence>
<organism evidence="2 3">
    <name type="scientific">Passalora fulva</name>
    <name type="common">Tomato leaf mold</name>
    <name type="synonym">Cladosporium fulvum</name>
    <dbReference type="NCBI Taxonomy" id="5499"/>
    <lineage>
        <taxon>Eukaryota</taxon>
        <taxon>Fungi</taxon>
        <taxon>Dikarya</taxon>
        <taxon>Ascomycota</taxon>
        <taxon>Pezizomycotina</taxon>
        <taxon>Dothideomycetes</taxon>
        <taxon>Dothideomycetidae</taxon>
        <taxon>Mycosphaerellales</taxon>
        <taxon>Mycosphaerellaceae</taxon>
        <taxon>Fulvia</taxon>
    </lineage>
</organism>
<name>A0A9Q8P3D9_PASFU</name>
<feature type="domain" description="J" evidence="1">
    <location>
        <begin position="48"/>
        <end position="137"/>
    </location>
</feature>
<dbReference type="Gene3D" id="1.10.287.110">
    <property type="entry name" value="DnaJ domain"/>
    <property type="match status" value="1"/>
</dbReference>
<dbReference type="GeneID" id="71980792"/>
<dbReference type="InterPro" id="IPR036869">
    <property type="entry name" value="J_dom_sf"/>
</dbReference>
<dbReference type="RefSeq" id="XP_047756022.1">
    <property type="nucleotide sequence ID" value="XM_047900062.1"/>
</dbReference>
<accession>A0A9Q8P3D9</accession>
<dbReference type="InterPro" id="IPR001623">
    <property type="entry name" value="DnaJ_domain"/>
</dbReference>
<proteinExistence type="predicted"/>
<dbReference type="KEGG" id="ffu:CLAFUR5_00914"/>
<dbReference type="SUPFAM" id="SSF46565">
    <property type="entry name" value="Chaperone J-domain"/>
    <property type="match status" value="1"/>
</dbReference>
<dbReference type="Proteomes" id="UP000756132">
    <property type="component" value="Chromosome 1"/>
</dbReference>
<evidence type="ECO:0000313" key="2">
    <source>
        <dbReference type="EMBL" id="UJO11656.1"/>
    </source>
</evidence>
<dbReference type="AlphaFoldDB" id="A0A9Q8P3D9"/>
<reference evidence="2" key="1">
    <citation type="submission" date="2021-12" db="EMBL/GenBank/DDBJ databases">
        <authorList>
            <person name="Zaccaron A."/>
            <person name="Stergiopoulos I."/>
        </authorList>
    </citation>
    <scope>NUCLEOTIDE SEQUENCE</scope>
    <source>
        <strain evidence="2">Race5_Kim</strain>
    </source>
</reference>
<evidence type="ECO:0000313" key="3">
    <source>
        <dbReference type="Proteomes" id="UP000756132"/>
    </source>
</evidence>
<keyword evidence="3" id="KW-1185">Reference proteome</keyword>
<protein>
    <recommendedName>
        <fullName evidence="1">J domain-containing protein</fullName>
    </recommendedName>
</protein>
<reference evidence="2" key="2">
    <citation type="journal article" date="2022" name="Microb. Genom.">
        <title>A chromosome-scale genome assembly of the tomato pathogen Cladosporium fulvum reveals a compartmentalized genome architecture and the presence of a dispensable chromosome.</title>
        <authorList>
            <person name="Zaccaron A.Z."/>
            <person name="Chen L.H."/>
            <person name="Samaras A."/>
            <person name="Stergiopoulos I."/>
        </authorList>
    </citation>
    <scope>NUCLEOTIDE SEQUENCE</scope>
    <source>
        <strain evidence="2">Race5_Kim</strain>
    </source>
</reference>
<gene>
    <name evidence="2" type="ORF">CLAFUR5_00914</name>
</gene>
<dbReference type="PROSITE" id="PS50076">
    <property type="entry name" value="DNAJ_2"/>
    <property type="match status" value="1"/>
</dbReference>
<dbReference type="EMBL" id="CP090163">
    <property type="protein sequence ID" value="UJO11656.1"/>
    <property type="molecule type" value="Genomic_DNA"/>
</dbReference>
<evidence type="ECO:0000259" key="1">
    <source>
        <dbReference type="PROSITE" id="PS50076"/>
    </source>
</evidence>